<feature type="coiled-coil region" evidence="4">
    <location>
        <begin position="106"/>
        <end position="169"/>
    </location>
</feature>
<comment type="similarity">
    <text evidence="2">Belongs to the membrane fusion protein (MFP) (TC 8.A.1) family.</text>
</comment>
<feature type="chain" id="PRO_5024800926" evidence="5">
    <location>
        <begin position="25"/>
        <end position="400"/>
    </location>
</feature>
<feature type="domain" description="CusB-like beta-barrel" evidence="7">
    <location>
        <begin position="211"/>
        <end position="266"/>
    </location>
</feature>
<dbReference type="InterPro" id="IPR058627">
    <property type="entry name" value="MdtA-like_C"/>
</dbReference>
<dbReference type="PANTHER" id="PTHR30469">
    <property type="entry name" value="MULTIDRUG RESISTANCE PROTEIN MDTA"/>
    <property type="match status" value="1"/>
</dbReference>
<keyword evidence="4" id="KW-0175">Coiled coil</keyword>
<comment type="subcellular location">
    <subcellularLocation>
        <location evidence="1">Cell envelope</location>
    </subcellularLocation>
</comment>
<sequence length="400" mass="41597">MTASAASLRARSAAWLLLPAILLAGCSPKPPAPEPVRAVKFVTVGTSDYDAQPEFSAEVRARVESRLGFRVAGKITKRQAELGQHVQAGQVLAQLDPQDYRLAAEAARAQQAAAQTNRDLAAADLKRYTELRSQNFISGAELERRETTWKAAQAQLEQAQAQLASQGNQASYTTLVADVAGVITAIEAEPGQVVQAGTPVVRIAQDGARDVVFAVPEDRAALIKTGSPVAVRGWSGGEVLQGKVREVAASADAVTRTYSVKVSIDAATSPALGATVYARPQALARTDVAVIKLPTSALRQEGKGSAVWVLDKDSMTVRSQPVQVVTADGNEAVIGAGLAPGAMVVAAGVHVLSPGQKVTVYQSKEAMAAAANGQQQAQAQQRAVEAVAATKKEIAAGAAK</sequence>
<dbReference type="EMBL" id="CP045644">
    <property type="protein sequence ID" value="QFZ85996.1"/>
    <property type="molecule type" value="Genomic_DNA"/>
</dbReference>
<dbReference type="Pfam" id="PF25967">
    <property type="entry name" value="RND-MFP_C"/>
    <property type="match status" value="1"/>
</dbReference>
<keyword evidence="5" id="KW-0732">Signal</keyword>
<keyword evidence="3" id="KW-0813">Transport</keyword>
<gene>
    <name evidence="9" type="ORF">GFK26_26140</name>
</gene>
<proteinExistence type="inferred from homology"/>
<dbReference type="AlphaFoldDB" id="A0A5Q0M912"/>
<accession>A0A5Q0M912</accession>
<evidence type="ECO:0000256" key="3">
    <source>
        <dbReference type="ARBA" id="ARBA00022448"/>
    </source>
</evidence>
<dbReference type="Proteomes" id="UP000326780">
    <property type="component" value="Chromosome"/>
</dbReference>
<dbReference type="InterPro" id="IPR058792">
    <property type="entry name" value="Beta-barrel_RND_2"/>
</dbReference>
<evidence type="ECO:0000313" key="9">
    <source>
        <dbReference type="EMBL" id="QFZ85996.1"/>
    </source>
</evidence>
<dbReference type="Pfam" id="PF25917">
    <property type="entry name" value="BSH_RND"/>
    <property type="match status" value="1"/>
</dbReference>
<dbReference type="Gene3D" id="2.40.50.100">
    <property type="match status" value="1"/>
</dbReference>
<dbReference type="GO" id="GO:1990281">
    <property type="term" value="C:efflux pump complex"/>
    <property type="evidence" value="ECO:0007669"/>
    <property type="project" value="TreeGrafter"/>
</dbReference>
<dbReference type="RefSeq" id="WP_153284509.1">
    <property type="nucleotide sequence ID" value="NZ_CP045644.1"/>
</dbReference>
<dbReference type="NCBIfam" id="TIGR01730">
    <property type="entry name" value="RND_mfp"/>
    <property type="match status" value="1"/>
</dbReference>
<dbReference type="InterPro" id="IPR058625">
    <property type="entry name" value="MdtA-like_BSH"/>
</dbReference>
<name>A0A5Q0M912_VARPD</name>
<dbReference type="Pfam" id="PF25954">
    <property type="entry name" value="Beta-barrel_RND_2"/>
    <property type="match status" value="1"/>
</dbReference>
<evidence type="ECO:0000259" key="8">
    <source>
        <dbReference type="Pfam" id="PF25967"/>
    </source>
</evidence>
<evidence type="ECO:0000256" key="2">
    <source>
        <dbReference type="ARBA" id="ARBA00009477"/>
    </source>
</evidence>
<evidence type="ECO:0000256" key="1">
    <source>
        <dbReference type="ARBA" id="ARBA00004196"/>
    </source>
</evidence>
<evidence type="ECO:0000259" key="7">
    <source>
        <dbReference type="Pfam" id="PF25954"/>
    </source>
</evidence>
<dbReference type="InterPro" id="IPR006143">
    <property type="entry name" value="RND_pump_MFP"/>
</dbReference>
<evidence type="ECO:0000313" key="10">
    <source>
        <dbReference type="Proteomes" id="UP000326780"/>
    </source>
</evidence>
<feature type="domain" description="Multidrug resistance protein MdtA-like C-terminal permuted SH3" evidence="8">
    <location>
        <begin position="291"/>
        <end position="348"/>
    </location>
</feature>
<dbReference type="PANTHER" id="PTHR30469:SF15">
    <property type="entry name" value="HLYD FAMILY OF SECRETION PROTEINS"/>
    <property type="match status" value="1"/>
</dbReference>
<organism evidence="9 10">
    <name type="scientific">Variovorax paradoxus</name>
    <dbReference type="NCBI Taxonomy" id="34073"/>
    <lineage>
        <taxon>Bacteria</taxon>
        <taxon>Pseudomonadati</taxon>
        <taxon>Pseudomonadota</taxon>
        <taxon>Betaproteobacteria</taxon>
        <taxon>Burkholderiales</taxon>
        <taxon>Comamonadaceae</taxon>
        <taxon>Variovorax</taxon>
    </lineage>
</organism>
<evidence type="ECO:0000256" key="5">
    <source>
        <dbReference type="SAM" id="SignalP"/>
    </source>
</evidence>
<dbReference type="SUPFAM" id="SSF111369">
    <property type="entry name" value="HlyD-like secretion proteins"/>
    <property type="match status" value="1"/>
</dbReference>
<protein>
    <submittedName>
        <fullName evidence="9">Efflux RND transporter periplasmic adaptor subunit</fullName>
    </submittedName>
</protein>
<dbReference type="Gene3D" id="1.10.287.470">
    <property type="entry name" value="Helix hairpin bin"/>
    <property type="match status" value="1"/>
</dbReference>
<dbReference type="Gene3D" id="2.40.30.170">
    <property type="match status" value="1"/>
</dbReference>
<evidence type="ECO:0000256" key="4">
    <source>
        <dbReference type="SAM" id="Coils"/>
    </source>
</evidence>
<feature type="signal peptide" evidence="5">
    <location>
        <begin position="1"/>
        <end position="24"/>
    </location>
</feature>
<dbReference type="Gene3D" id="2.40.420.20">
    <property type="match status" value="1"/>
</dbReference>
<feature type="domain" description="Multidrug resistance protein MdtA-like barrel-sandwich hybrid" evidence="6">
    <location>
        <begin position="68"/>
        <end position="199"/>
    </location>
</feature>
<evidence type="ECO:0000259" key="6">
    <source>
        <dbReference type="Pfam" id="PF25917"/>
    </source>
</evidence>
<dbReference type="GO" id="GO:0015562">
    <property type="term" value="F:efflux transmembrane transporter activity"/>
    <property type="evidence" value="ECO:0007669"/>
    <property type="project" value="TreeGrafter"/>
</dbReference>
<reference evidence="9 10" key="1">
    <citation type="submission" date="2019-10" db="EMBL/GenBank/DDBJ databases">
        <title>Complete genome sequence of Variovorax paradoxus 5C-2.</title>
        <authorList>
            <person name="Gogoleva N.E."/>
            <person name="Balkin A.S."/>
        </authorList>
    </citation>
    <scope>NUCLEOTIDE SEQUENCE [LARGE SCALE GENOMIC DNA]</scope>
    <source>
        <strain evidence="9 10">5C-2</strain>
    </source>
</reference>